<dbReference type="Proteomes" id="UP000278807">
    <property type="component" value="Unassembled WGS sequence"/>
</dbReference>
<evidence type="ECO:0000313" key="3">
    <source>
        <dbReference type="WBParaSite" id="HNAJ_0000699501-mRNA-1"/>
    </source>
</evidence>
<reference evidence="3" key="1">
    <citation type="submission" date="2017-02" db="UniProtKB">
        <authorList>
            <consortium name="WormBaseParasite"/>
        </authorList>
    </citation>
    <scope>IDENTIFICATION</scope>
</reference>
<protein>
    <submittedName>
        <fullName evidence="1 3">Uncharacterized protein</fullName>
    </submittedName>
</protein>
<reference evidence="1 2" key="2">
    <citation type="submission" date="2018-11" db="EMBL/GenBank/DDBJ databases">
        <authorList>
            <consortium name="Pathogen Informatics"/>
        </authorList>
    </citation>
    <scope>NUCLEOTIDE SEQUENCE [LARGE SCALE GENOMIC DNA]</scope>
</reference>
<evidence type="ECO:0000313" key="2">
    <source>
        <dbReference type="Proteomes" id="UP000278807"/>
    </source>
</evidence>
<name>A0A0R3TIV4_RODNA</name>
<dbReference type="OrthoDB" id="10606355at2759"/>
<keyword evidence="2" id="KW-1185">Reference proteome</keyword>
<dbReference type="AlphaFoldDB" id="A0A0R3TIV4"/>
<evidence type="ECO:0000313" key="1">
    <source>
        <dbReference type="EMBL" id="VDO02851.1"/>
    </source>
</evidence>
<sequence length="94" mass="10693">MWSRSRLIIIDLHPYEKRWLPIHLFVGANSCTCGSAQEHNHSSDGGKQLNLLHISLQTTLSTNKLLQKYDLLLGQFLQIPNVLDVRQKDTQAQG</sequence>
<organism evidence="3">
    <name type="scientific">Rodentolepis nana</name>
    <name type="common">Dwarf tapeworm</name>
    <name type="synonym">Hymenolepis nana</name>
    <dbReference type="NCBI Taxonomy" id="102285"/>
    <lineage>
        <taxon>Eukaryota</taxon>
        <taxon>Metazoa</taxon>
        <taxon>Spiralia</taxon>
        <taxon>Lophotrochozoa</taxon>
        <taxon>Platyhelminthes</taxon>
        <taxon>Cestoda</taxon>
        <taxon>Eucestoda</taxon>
        <taxon>Cyclophyllidea</taxon>
        <taxon>Hymenolepididae</taxon>
        <taxon>Rodentolepis</taxon>
    </lineage>
</organism>
<proteinExistence type="predicted"/>
<accession>A0A0R3TIV4</accession>
<gene>
    <name evidence="1" type="ORF">HNAJ_LOCUS6991</name>
</gene>
<dbReference type="WBParaSite" id="HNAJ_0000699501-mRNA-1">
    <property type="protein sequence ID" value="HNAJ_0000699501-mRNA-1"/>
    <property type="gene ID" value="HNAJ_0000699501"/>
</dbReference>
<dbReference type="STRING" id="102285.A0A0R3TIV4"/>
<dbReference type="EMBL" id="UZAE01009523">
    <property type="protein sequence ID" value="VDO02851.1"/>
    <property type="molecule type" value="Genomic_DNA"/>
</dbReference>